<evidence type="ECO:0000313" key="5">
    <source>
        <dbReference type="EMBL" id="SFK88490.1"/>
    </source>
</evidence>
<evidence type="ECO:0000256" key="1">
    <source>
        <dbReference type="ARBA" id="ARBA00007734"/>
    </source>
</evidence>
<accession>A0A1I4D6Q5</accession>
<dbReference type="RefSeq" id="WP_090700504.1">
    <property type="nucleotide sequence ID" value="NZ_FOSP01000019.1"/>
</dbReference>
<feature type="domain" description="Transglycosylase SLT" evidence="4">
    <location>
        <begin position="193"/>
        <end position="293"/>
    </location>
</feature>
<dbReference type="PANTHER" id="PTHR37423">
    <property type="entry name" value="SOLUBLE LYTIC MUREIN TRANSGLYCOSYLASE-RELATED"/>
    <property type="match status" value="1"/>
</dbReference>
<dbReference type="InterPro" id="IPR008258">
    <property type="entry name" value="Transglycosylase_SLT_dom_1"/>
</dbReference>
<dbReference type="OrthoDB" id="5573603at2"/>
<sequence>MHKTAHIGNTKPKAASNKRKRKAATRAGHNLPLKRQKKDQPSAFKRKLLMASLEILCLGITAILIIMILLGYSANRLTGTSFFSNLLPFAVGVLALIVAACIFIIGWWKLRKWLQLHSELWTPMLSIMLALLLASSVTHDQFAQAYGNFRTLVGGKKEAGRVTLAHQVYAAYRRHNLTQLQKMIGRAQAYQQAIEDASKAFGVDVQLLQGIAAAESSFIPRSSHDGGRGLFQITHPPKTAVDQTFKQLNTDRLSLDNPRHNAFIAAATFKHYLSEMKGDPFLGLLAYNIGPANGGLRFIMQQYGATDFITVQPYLQTLPRDYPIRVLSYALAFRLWQKEGKLLAYEKDNNAIHIQRIGIPGLHTEL</sequence>
<organism evidence="5 6">
    <name type="scientific">Nitrosomonas aestuarii</name>
    <dbReference type="NCBI Taxonomy" id="52441"/>
    <lineage>
        <taxon>Bacteria</taxon>
        <taxon>Pseudomonadati</taxon>
        <taxon>Pseudomonadota</taxon>
        <taxon>Betaproteobacteria</taxon>
        <taxon>Nitrosomonadales</taxon>
        <taxon>Nitrosomonadaceae</taxon>
        <taxon>Nitrosomonas</taxon>
    </lineage>
</organism>
<reference evidence="6" key="1">
    <citation type="submission" date="2016-10" db="EMBL/GenBank/DDBJ databases">
        <authorList>
            <person name="Varghese N."/>
            <person name="Submissions S."/>
        </authorList>
    </citation>
    <scope>NUCLEOTIDE SEQUENCE [LARGE SCALE GENOMIC DNA]</scope>
    <source>
        <strain evidence="6">Nm69</strain>
    </source>
</reference>
<dbReference type="InterPro" id="IPR023346">
    <property type="entry name" value="Lysozyme-like_dom_sf"/>
</dbReference>
<keyword evidence="3" id="KW-0812">Transmembrane</keyword>
<keyword evidence="3" id="KW-0472">Membrane</keyword>
<evidence type="ECO:0000259" key="4">
    <source>
        <dbReference type="Pfam" id="PF01464"/>
    </source>
</evidence>
<evidence type="ECO:0000256" key="2">
    <source>
        <dbReference type="SAM" id="MobiDB-lite"/>
    </source>
</evidence>
<feature type="region of interest" description="Disordered" evidence="2">
    <location>
        <begin position="1"/>
        <end position="39"/>
    </location>
</feature>
<dbReference type="EMBL" id="FOSP01000019">
    <property type="protein sequence ID" value="SFK88490.1"/>
    <property type="molecule type" value="Genomic_DNA"/>
</dbReference>
<name>A0A1I4D6Q5_9PROT</name>
<comment type="similarity">
    <text evidence="1">Belongs to the transglycosylase Slt family.</text>
</comment>
<dbReference type="Proteomes" id="UP000199533">
    <property type="component" value="Unassembled WGS sequence"/>
</dbReference>
<keyword evidence="3" id="KW-1133">Transmembrane helix</keyword>
<dbReference type="Pfam" id="PF01464">
    <property type="entry name" value="SLT"/>
    <property type="match status" value="1"/>
</dbReference>
<proteinExistence type="inferred from homology"/>
<evidence type="ECO:0000313" key="6">
    <source>
        <dbReference type="Proteomes" id="UP000199533"/>
    </source>
</evidence>
<keyword evidence="6" id="KW-1185">Reference proteome</keyword>
<evidence type="ECO:0000256" key="3">
    <source>
        <dbReference type="SAM" id="Phobius"/>
    </source>
</evidence>
<dbReference type="AlphaFoldDB" id="A0A1I4D6Q5"/>
<dbReference type="STRING" id="52441.SAMN05216302_101918"/>
<feature type="transmembrane region" description="Helical" evidence="3">
    <location>
        <begin position="86"/>
        <end position="108"/>
    </location>
</feature>
<feature type="transmembrane region" description="Helical" evidence="3">
    <location>
        <begin position="120"/>
        <end position="138"/>
    </location>
</feature>
<dbReference type="SUPFAM" id="SSF53955">
    <property type="entry name" value="Lysozyme-like"/>
    <property type="match status" value="1"/>
</dbReference>
<feature type="transmembrane region" description="Helical" evidence="3">
    <location>
        <begin position="48"/>
        <end position="74"/>
    </location>
</feature>
<dbReference type="PANTHER" id="PTHR37423:SF2">
    <property type="entry name" value="MEMBRANE-BOUND LYTIC MUREIN TRANSGLYCOSYLASE C"/>
    <property type="match status" value="1"/>
</dbReference>
<protein>
    <submittedName>
        <fullName evidence="5">Transglycosylase SLT domain-containing protein</fullName>
    </submittedName>
</protein>
<dbReference type="Gene3D" id="1.10.530.10">
    <property type="match status" value="1"/>
</dbReference>
<gene>
    <name evidence="5" type="ORF">SAMN05216302_101918</name>
</gene>